<reference evidence="1 2" key="1">
    <citation type="journal article" date="2020" name="Microb. Genom.">
        <title>Genetic diversity of clinical and environmental Mucorales isolates obtained from an investigation of mucormycosis cases among solid organ transplant recipients.</title>
        <authorList>
            <person name="Nguyen M.H."/>
            <person name="Kaul D."/>
            <person name="Muto C."/>
            <person name="Cheng S.J."/>
            <person name="Richter R.A."/>
            <person name="Bruno V.M."/>
            <person name="Liu G."/>
            <person name="Beyhan S."/>
            <person name="Sundermann A.J."/>
            <person name="Mounaud S."/>
            <person name="Pasculle A.W."/>
            <person name="Nierman W.C."/>
            <person name="Driscoll E."/>
            <person name="Cumbie R."/>
            <person name="Clancy C.J."/>
            <person name="Dupont C.L."/>
        </authorList>
    </citation>
    <scope>NUCLEOTIDE SEQUENCE [LARGE SCALE GENOMIC DNA]</scope>
    <source>
        <strain evidence="1 2">GL24</strain>
    </source>
</reference>
<dbReference type="EMBL" id="JAANIU010010882">
    <property type="protein sequence ID" value="KAG1531444.1"/>
    <property type="molecule type" value="Genomic_DNA"/>
</dbReference>
<evidence type="ECO:0000313" key="1">
    <source>
        <dbReference type="EMBL" id="KAG1531444.1"/>
    </source>
</evidence>
<sequence>MHAAQSTLLPGSVAIAMRQTISTSGSTSVLTGSSTPRDAVTFDIASSMVTNCSPAGVTIRSERATTGRINASRPCTRCPRLSLVAMPTVSSRPRIAS</sequence>
<dbReference type="Proteomes" id="UP000740926">
    <property type="component" value="Unassembled WGS sequence"/>
</dbReference>
<dbReference type="AlphaFoldDB" id="A0A9P7C1N0"/>
<evidence type="ECO:0000313" key="2">
    <source>
        <dbReference type="Proteomes" id="UP000740926"/>
    </source>
</evidence>
<keyword evidence="2" id="KW-1185">Reference proteome</keyword>
<name>A0A9P7C1N0_9FUNG</name>
<organism evidence="1 2">
    <name type="scientific">Rhizopus delemar</name>
    <dbReference type="NCBI Taxonomy" id="936053"/>
    <lineage>
        <taxon>Eukaryota</taxon>
        <taxon>Fungi</taxon>
        <taxon>Fungi incertae sedis</taxon>
        <taxon>Mucoromycota</taxon>
        <taxon>Mucoromycotina</taxon>
        <taxon>Mucoromycetes</taxon>
        <taxon>Mucorales</taxon>
        <taxon>Mucorineae</taxon>
        <taxon>Rhizopodaceae</taxon>
        <taxon>Rhizopus</taxon>
    </lineage>
</organism>
<accession>A0A9P7C1N0</accession>
<gene>
    <name evidence="1" type="ORF">G6F50_016692</name>
</gene>
<comment type="caution">
    <text evidence="1">The sequence shown here is derived from an EMBL/GenBank/DDBJ whole genome shotgun (WGS) entry which is preliminary data.</text>
</comment>
<proteinExistence type="predicted"/>
<protein>
    <submittedName>
        <fullName evidence="1">Uncharacterized protein</fullName>
    </submittedName>
</protein>